<dbReference type="Pfam" id="PF00535">
    <property type="entry name" value="Glycos_transf_2"/>
    <property type="match status" value="1"/>
</dbReference>
<sequence length="995" mass="113065">MVVVPVSEDVPDRPSREPRWRRFDAQWYLLRYPEAREQMRSGGYEDPYVFYQEVGQTYGHSPNRYFDEVWYRDVYADVRQALIQEKWRSGFEHYCAQGYVSHSAHWLFDEEEYRRRYPELTQRVLAETGLWNGYDHYLEIGEASYSTGSRFFDEALCQELSFHFPEYFDSGSGLFASWLALPSSVADSGRVSWYFDPVWYLTRYPEVTAEIAAGRFASALHHYLTNETPRRFDPQPFFSEQYYASAHPDVAPALADGAFRNGYEHFVRFGAHEGRAPVQGIDLRAHSLRSLVRQQVEGDLYDSPFAQLVAARSGAEDAGFAEEDRISEIHTRLLFEREAEAQLPAIARQPLDFSVHGIPEISVIMVVYGHIALTMQALASLRANYAGAIELIVVDSGSRDETRHLPRLLRGARILRYRYNIGYLDGCNAALEKVTAPFVLYLNNDVRLYPGAVAHALGRFRADVEIGAVGAKLIRTNMKLQEAGSIIWRDGATYGYRREDDPNLTEANFVRDVDYCSAAFLVVRSALLRRLNGYDTRYRPAYFEDTDLCVRLIKAGARIVYDPNVVVEHLEFGSSGHAGSHALIQGNLRKFARAQQDFLRLQQPAHIRNAVLGRERRSERRHILFIEDRLPLRRLGSGYVRSNDVIREMAKLGYQVTVYPMLPRRQSVIDLFGDFPENVELISDQDISNFAEFIQERAGYYDLVWVGRTHNMSRLLPILNELSRYLPNGGAVLDTEVVATPRIMERIRILELPEAELDFDEMLRQELECAHYCQQIVAVTQSDAALIRRAGYANVSVLGHEMRARPTRPAFDERRGILFLGALHDDSAPNYDSLEWFIGSVLPCLEEQLPPDVRFTIAGYIHPSVDMAPFAQHPRIDIAGPVEDLAALFATHRVFVAPTRFAGGLPFKVQEAAGYGLPVVATELIRSQVGWAEGEEILSAGADDPQGFAAQVVDLHENAGLWEQIRRGGLDAVKRDCAPERFRHDLLEILQSCIA</sequence>
<dbReference type="Pfam" id="PF13692">
    <property type="entry name" value="Glyco_trans_1_4"/>
    <property type="match status" value="1"/>
</dbReference>
<name>A0A511AVS3_9PROT</name>
<dbReference type="CDD" id="cd04186">
    <property type="entry name" value="GT_2_like_c"/>
    <property type="match status" value="1"/>
</dbReference>
<protein>
    <recommendedName>
        <fullName evidence="1">Glycosyltransferase 2-like domain-containing protein</fullName>
    </recommendedName>
</protein>
<dbReference type="EMBL" id="BJUZ01000001">
    <property type="protein sequence ID" value="GEK92309.1"/>
    <property type="molecule type" value="Genomic_DNA"/>
</dbReference>
<comment type="caution">
    <text evidence="2">The sequence shown here is derived from an EMBL/GenBank/DDBJ whole genome shotgun (WGS) entry which is preliminary data.</text>
</comment>
<dbReference type="RefSeq" id="WP_229316021.1">
    <property type="nucleotide sequence ID" value="NZ_BEYS01000001.1"/>
</dbReference>
<evidence type="ECO:0000313" key="3">
    <source>
        <dbReference type="Proteomes" id="UP000321230"/>
    </source>
</evidence>
<feature type="domain" description="Glycosyltransferase 2-like" evidence="1">
    <location>
        <begin position="362"/>
        <end position="485"/>
    </location>
</feature>
<dbReference type="SUPFAM" id="SSF53756">
    <property type="entry name" value="UDP-Glycosyltransferase/glycogen phosphorylase"/>
    <property type="match status" value="1"/>
</dbReference>
<dbReference type="SUPFAM" id="SSF53448">
    <property type="entry name" value="Nucleotide-diphospho-sugar transferases"/>
    <property type="match status" value="1"/>
</dbReference>
<evidence type="ECO:0000259" key="1">
    <source>
        <dbReference type="Pfam" id="PF00535"/>
    </source>
</evidence>
<accession>A0A511AVS3</accession>
<proteinExistence type="predicted"/>
<gene>
    <name evidence="2" type="ORF">GWA01_00790</name>
</gene>
<dbReference type="PANTHER" id="PTHR43179:SF7">
    <property type="entry name" value="RHAMNOSYLTRANSFERASE WBBL"/>
    <property type="match status" value="1"/>
</dbReference>
<dbReference type="AlphaFoldDB" id="A0A511AVS3"/>
<evidence type="ECO:0000313" key="2">
    <source>
        <dbReference type="EMBL" id="GEK92309.1"/>
    </source>
</evidence>
<dbReference type="Gene3D" id="3.90.550.10">
    <property type="entry name" value="Spore Coat Polysaccharide Biosynthesis Protein SpsA, Chain A"/>
    <property type="match status" value="1"/>
</dbReference>
<dbReference type="Proteomes" id="UP000321230">
    <property type="component" value="Unassembled WGS sequence"/>
</dbReference>
<organism evidence="2 3">
    <name type="scientific">Gluconobacter wancherniae NBRC 103581</name>
    <dbReference type="NCBI Taxonomy" id="656744"/>
    <lineage>
        <taxon>Bacteria</taxon>
        <taxon>Pseudomonadati</taxon>
        <taxon>Pseudomonadota</taxon>
        <taxon>Alphaproteobacteria</taxon>
        <taxon>Acetobacterales</taxon>
        <taxon>Acetobacteraceae</taxon>
        <taxon>Gluconobacter</taxon>
    </lineage>
</organism>
<keyword evidence="3" id="KW-1185">Reference proteome</keyword>
<reference evidence="2 3" key="1">
    <citation type="submission" date="2019-07" db="EMBL/GenBank/DDBJ databases">
        <title>Whole genome shotgun sequence of Gluconobacter wancherniae NBRC 103581.</title>
        <authorList>
            <person name="Hosoyama A."/>
            <person name="Uohara A."/>
            <person name="Ohji S."/>
            <person name="Ichikawa N."/>
        </authorList>
    </citation>
    <scope>NUCLEOTIDE SEQUENCE [LARGE SCALE GENOMIC DNA]</scope>
    <source>
        <strain evidence="2 3">NBRC 103581</strain>
    </source>
</reference>
<dbReference type="Gene3D" id="3.40.50.2000">
    <property type="entry name" value="Glycogen Phosphorylase B"/>
    <property type="match status" value="1"/>
</dbReference>
<dbReference type="PANTHER" id="PTHR43179">
    <property type="entry name" value="RHAMNOSYLTRANSFERASE WBBL"/>
    <property type="match status" value="1"/>
</dbReference>
<dbReference type="InterPro" id="IPR029044">
    <property type="entry name" value="Nucleotide-diphossugar_trans"/>
</dbReference>
<dbReference type="InterPro" id="IPR001173">
    <property type="entry name" value="Glyco_trans_2-like"/>
</dbReference>